<reference evidence="3 4" key="1">
    <citation type="submission" date="2015-02" db="EMBL/GenBank/DDBJ databases">
        <title>Evolution of amylase-binding proteins of oral streptococcal species.</title>
        <authorList>
            <person name="Haase E.M."/>
        </authorList>
    </citation>
    <scope>NUCLEOTIDE SEQUENCE [LARGE SCALE GENOMIC DNA]</scope>
    <source>
        <strain evidence="3 4">G9B</strain>
    </source>
</reference>
<sequence length="171" mass="20384">MSKKYKCVSRNKKGKIYYEVEFSVDPTTGDRKRIRIKSYKDQFGIDFKTEKQAFDEVCRIRTEYNAKIACASAKRPQLDIPFSKFMEDVYLPYYKKTVQSVTYQTAYPQYKTFIEVFADKKLSEINVRECEDFRLSLMEDYSPTYAKGLWCKLKKCLNYAERLEYIENNPC</sequence>
<dbReference type="AlphaFoldDB" id="A0AAW3H640"/>
<dbReference type="Gene3D" id="1.10.150.130">
    <property type="match status" value="1"/>
</dbReference>
<evidence type="ECO:0000259" key="2">
    <source>
        <dbReference type="Pfam" id="PF13102"/>
    </source>
</evidence>
<protein>
    <submittedName>
        <fullName evidence="3">Tyrosine family site-specific integrase</fullName>
    </submittedName>
</protein>
<dbReference type="InterPro" id="IPR025269">
    <property type="entry name" value="SAM-like_dom"/>
</dbReference>
<organism evidence="3 4">
    <name type="scientific">Streptococcus gordonii</name>
    <dbReference type="NCBI Taxonomy" id="1302"/>
    <lineage>
        <taxon>Bacteria</taxon>
        <taxon>Bacillati</taxon>
        <taxon>Bacillota</taxon>
        <taxon>Bacilli</taxon>
        <taxon>Lactobacillales</taxon>
        <taxon>Streptococcaceae</taxon>
        <taxon>Streptococcus</taxon>
    </lineage>
</organism>
<keyword evidence="1" id="KW-0238">DNA-binding</keyword>
<dbReference type="Pfam" id="PF13102">
    <property type="entry name" value="Phage_int_SAM_5"/>
    <property type="match status" value="1"/>
</dbReference>
<evidence type="ECO:0000256" key="1">
    <source>
        <dbReference type="ARBA" id="ARBA00023125"/>
    </source>
</evidence>
<evidence type="ECO:0000313" key="3">
    <source>
        <dbReference type="EMBL" id="KJQ58705.1"/>
    </source>
</evidence>
<dbReference type="EMBL" id="JYGL01000001">
    <property type="protein sequence ID" value="KJQ58705.1"/>
    <property type="molecule type" value="Genomic_DNA"/>
</dbReference>
<gene>
    <name evidence="3" type="ORF">TZ86_00545</name>
</gene>
<dbReference type="InterPro" id="IPR011010">
    <property type="entry name" value="DNA_brk_join_enz"/>
</dbReference>
<proteinExistence type="predicted"/>
<comment type="caution">
    <text evidence="3">The sequence shown here is derived from an EMBL/GenBank/DDBJ whole genome shotgun (WGS) entry which is preliminary data.</text>
</comment>
<feature type="domain" description="Phage integrase SAM-like" evidence="2">
    <location>
        <begin position="85"/>
        <end position="170"/>
    </location>
</feature>
<dbReference type="Proteomes" id="UP000033658">
    <property type="component" value="Unassembled WGS sequence"/>
</dbReference>
<dbReference type="SUPFAM" id="SSF56349">
    <property type="entry name" value="DNA breaking-rejoining enzymes"/>
    <property type="match status" value="1"/>
</dbReference>
<evidence type="ECO:0000313" key="4">
    <source>
        <dbReference type="Proteomes" id="UP000033658"/>
    </source>
</evidence>
<dbReference type="GO" id="GO:0003677">
    <property type="term" value="F:DNA binding"/>
    <property type="evidence" value="ECO:0007669"/>
    <property type="project" value="UniProtKB-KW"/>
</dbReference>
<accession>A0AAW3H640</accession>
<dbReference type="InterPro" id="IPR010998">
    <property type="entry name" value="Integrase_recombinase_N"/>
</dbReference>
<name>A0AAW3H640_STRGN</name>